<dbReference type="Pfam" id="PF18883">
    <property type="entry name" value="AC_1"/>
    <property type="match status" value="1"/>
</dbReference>
<dbReference type="SMART" id="SM00869">
    <property type="entry name" value="Autotransporter"/>
    <property type="match status" value="1"/>
</dbReference>
<evidence type="ECO:0000313" key="1">
    <source>
        <dbReference type="EMBL" id="APG05641.1"/>
    </source>
</evidence>
<dbReference type="InterPro" id="IPR043990">
    <property type="entry name" value="AC_1"/>
</dbReference>
<dbReference type="NCBIfam" id="TIGR01414">
    <property type="entry name" value="autotrans_barl"/>
    <property type="match status" value="1"/>
</dbReference>
<sequence length="1265" mass="128047">MTSGSTVTLVTPTQNALYALNAGGRITADNVMVQLGAVLNARGLRAEAGGAISFNGGSLTTTGTGANAAGQVGLYALGTGSEITGTSASILVGPATGNSAGNIGVLADGGRVALQSTTVTTRGAGAVGGNMGLNAINGGVITFAGGSITTTSTNSSGVLAQAGGQVTLSGGTLVQASGQTVLNAPLGSHGLQSTGQGSLIKGSGVQITTSGLRSDGALAEGGGNIELTSSVVFANGAGATDTNPAAGLLVRSGSTLTFDGPGGTVTTNASRNNGLDARGTGAVAHLSDATMTVSGTRSRGIAVFDGAVVDVARGNVLADQLSAMAVEVGGSGSSLTLLDTTISATNATAYGLRTLAGATANLTNGSISTQGVNASGIVVGTSTVMASGVAVLTTGNENAMGVLADLGGTITLTGGSVTTTGNAGTGSRVGSYPHALTARNPGGSLTSNGTTILTTGNGGMGGVSDDGGSMFLTGNHIETRGDNALGLYATVEQAGSQFVAAMTGTQLTIETSGVRAYGAQAQQHFLDAPATVTLSGTSMTTHGDDAVGLRALSAGTVVADHTTVATEGLAAHGALARSHPSSVTLTDTVLAPVGMQSHGAVAELGGRIAGTRATVRPTGSLSSALFAVGDATGLSTATFTDSTLTNVSGATIGIAGPADVSLTGTSVSGSGLWLHVGTIADFPLLSSSASEPPLTMPSFDLDDPGAPLPPVSFPNVGAPVATPGLANVQASGATLTGAALTEAGSVSNVTLRDNTLWNLTGDSNLTNLVNDPSRIIFSAPVNGVFKTLTVVNYVGEGQSLLGLNTVVAGDGAPSDKLVIDGGSATGQSRLAITNVGGAGALTRANGILVVDAVNAGTTAPAAFTLAGTVAAGPYTYSLVRGSHDGSNGEAWYLRSTVDCPGGPSPPCPAPPGPTPPTPPGPPSPVPPAPAPTPVPNYRAEVSLYTALPALALRYGWATLGNLHERVGEEEQLRDRGDLRKDDTFNGSWVRVIGESGDVDGDRRGIYGGGPHYDYDIRAIQLGLDVYAEEHDKTQRDHAGLYMGYGRITSDVTHYDDTKAGRDEVKGPSLGLYWTHYWDEGEYLDAVWQGSWMKATSRSLDSFDLEHRGFGWAASLEGGYPFHKDTQVFEPQAQVIYQAINDGESRDGAATIRYRDANSLAARLGFRWANTWTLEPTAEGIRRLFTGWLRLNLWREFKGRPVTEFSSADGYVPFKANMHGSWWQLNGGTTWQLNAGTSIYANLGYQRGFGRSFDAWDGKLGLRWNW</sequence>
<dbReference type="Proteomes" id="UP000182987">
    <property type="component" value="Chromosome"/>
</dbReference>
<dbReference type="Gene3D" id="2.40.128.130">
    <property type="entry name" value="Autotransporter beta-domain"/>
    <property type="match status" value="1"/>
</dbReference>
<dbReference type="Pfam" id="PF03797">
    <property type="entry name" value="Autotransporter"/>
    <property type="match status" value="1"/>
</dbReference>
<dbReference type="KEGG" id="lrz:BJI69_18175"/>
<dbReference type="GO" id="GO:0019867">
    <property type="term" value="C:outer membrane"/>
    <property type="evidence" value="ECO:0007669"/>
    <property type="project" value="InterPro"/>
</dbReference>
<keyword evidence="2" id="KW-1185">Reference proteome</keyword>
<dbReference type="PATRIC" id="fig|1440763.5.peg.1965"/>
<dbReference type="SUPFAM" id="SSF103515">
    <property type="entry name" value="Autotransporter"/>
    <property type="match status" value="1"/>
</dbReference>
<organism evidence="1 2">
    <name type="scientific">Luteibacter rhizovicinus DSM 16549</name>
    <dbReference type="NCBI Taxonomy" id="1440763"/>
    <lineage>
        <taxon>Bacteria</taxon>
        <taxon>Pseudomonadati</taxon>
        <taxon>Pseudomonadota</taxon>
        <taxon>Gammaproteobacteria</taxon>
        <taxon>Lysobacterales</taxon>
        <taxon>Rhodanobacteraceae</taxon>
        <taxon>Luteibacter</taxon>
    </lineage>
</organism>
<dbReference type="RefSeq" id="WP_046967676.1">
    <property type="nucleotide sequence ID" value="NZ_CP017480.1"/>
</dbReference>
<gene>
    <name evidence="1" type="ORF">BJI69_18175</name>
</gene>
<proteinExistence type="predicted"/>
<evidence type="ECO:0000313" key="2">
    <source>
        <dbReference type="Proteomes" id="UP000182987"/>
    </source>
</evidence>
<dbReference type="STRING" id="1440763.BJI69_18175"/>
<dbReference type="InterPro" id="IPR005546">
    <property type="entry name" value="Autotransporte_beta"/>
</dbReference>
<dbReference type="OrthoDB" id="6053567at2"/>
<dbReference type="EMBL" id="CP017480">
    <property type="protein sequence ID" value="APG05641.1"/>
    <property type="molecule type" value="Genomic_DNA"/>
</dbReference>
<name>A0A0G9HCP3_9GAMM</name>
<dbReference type="Gene3D" id="2.160.20.20">
    <property type="match status" value="2"/>
</dbReference>
<dbReference type="InterPro" id="IPR006315">
    <property type="entry name" value="OM_autotransptr_brl_dom"/>
</dbReference>
<reference evidence="2" key="1">
    <citation type="submission" date="2016-09" db="EMBL/GenBank/DDBJ databases">
        <authorList>
            <person name="Lysoe E."/>
        </authorList>
    </citation>
    <scope>NUCLEOTIDE SEQUENCE [LARGE SCALE GENOMIC DNA]</scope>
    <source>
        <strain evidence="2">LJ96T</strain>
    </source>
</reference>
<protein>
    <submittedName>
        <fullName evidence="1">Uncharacterized protein</fullName>
    </submittedName>
</protein>
<dbReference type="InterPro" id="IPR012332">
    <property type="entry name" value="Autotransporter_pectin_lyase_C"/>
</dbReference>
<dbReference type="InterPro" id="IPR011050">
    <property type="entry name" value="Pectin_lyase_fold/virulence"/>
</dbReference>
<dbReference type="CDD" id="cd01344">
    <property type="entry name" value="PL2_Passenger_AT"/>
    <property type="match status" value="1"/>
</dbReference>
<accession>A0A0G9HCP3</accession>
<dbReference type="AlphaFoldDB" id="A0A0G9HCP3"/>
<dbReference type="InterPro" id="IPR036709">
    <property type="entry name" value="Autotransporte_beta_dom_sf"/>
</dbReference>
<dbReference type="SUPFAM" id="SSF51126">
    <property type="entry name" value="Pectin lyase-like"/>
    <property type="match status" value="1"/>
</dbReference>
<dbReference type="PROSITE" id="PS51208">
    <property type="entry name" value="AUTOTRANSPORTER"/>
    <property type="match status" value="1"/>
</dbReference>